<comment type="caution">
    <text evidence="2">The sequence shown here is derived from an EMBL/GenBank/DDBJ whole genome shotgun (WGS) entry which is preliminary data.</text>
</comment>
<gene>
    <name evidence="2" type="ORF">Tco_0923567</name>
</gene>
<evidence type="ECO:0000256" key="1">
    <source>
        <dbReference type="SAM" id="Coils"/>
    </source>
</evidence>
<feature type="coiled-coil region" evidence="1">
    <location>
        <begin position="750"/>
        <end position="781"/>
    </location>
</feature>
<accession>A0ABQ5D4M5</accession>
<sequence>MEAGGKDRPPMLAPGNYVQWISIIKRYIDTKPNNERIHYYLQNPPYKFKWTEKTVPVAEGSSETTTEGYMENYKNMSQDIRNQLDAEAEAIQIIITGIYDDIYSIIDACPNACEIWKAIERLKQGKAIVNSSTPTYDQEPAMVADNDEMPKEKEIDKLMALISLSFKKIYKPINNNLRTSSNTSRANQDNTPRINKGTRYDYQRTINVVGARENVAYHKEKMLLCKQEEAGVQLNAEQADWKDDTDDESEDQELEAHYMYMAHIQEVTPNPVDNSGPIFDDEPMHKVQNNNDNYNVFAMENEHPEQPESSNDIYLEEQGDTNITIDSLDICYDRDKDDQDDTEDLDQEHDLLASLIEKLKCEIDDSKNRNKFLESSNKALVDKLKGEIEDFKTKNKSLESSNNHFKEANNELSKTNQLMFKDLKKFQAELDKYNDVNYASKVEIDCAKAKGDLMSYKIDFEKSSNAYTRKINDLNQTISDMKKELCAHQETISIMSQAKEAQIKLYKTREDKELDKVIALENKVKVLNDIVYKTGQSVQTMNMLNRNCKTSFAKPEFLKKAQRANPRLYDIGCYNDNLALMLAPDSDETIRLEKERRSKLSDLIRPFDYDQLNNLYDLFVPQREKSAEQHYFPKTSKMSHTSSNKEFSKESFRKQTTLLEKRMDESIPWDQKCKSSKELFKIKKSVDTIFDGVERCKQTIAKRTYFGNIDPFIQNTIEGNFGPQISKLNEDLEKFHLCLNEEMVADLRYFNSLELKVDNLKSQLETQKTQFLNEIDRLLREYYYADHLNAILGVYTDLDEVTNL</sequence>
<name>A0ABQ5D4M5_9ASTR</name>
<protein>
    <submittedName>
        <fullName evidence="2">Uncharacterized protein</fullName>
    </submittedName>
</protein>
<reference evidence="2" key="1">
    <citation type="journal article" date="2022" name="Int. J. Mol. Sci.">
        <title>Draft Genome of Tanacetum Coccineum: Genomic Comparison of Closely Related Tanacetum-Family Plants.</title>
        <authorList>
            <person name="Yamashiro T."/>
            <person name="Shiraishi A."/>
            <person name="Nakayama K."/>
            <person name="Satake H."/>
        </authorList>
    </citation>
    <scope>NUCLEOTIDE SEQUENCE</scope>
</reference>
<proteinExistence type="predicted"/>
<keyword evidence="1" id="KW-0175">Coiled coil</keyword>
<dbReference type="Proteomes" id="UP001151760">
    <property type="component" value="Unassembled WGS sequence"/>
</dbReference>
<evidence type="ECO:0000313" key="2">
    <source>
        <dbReference type="EMBL" id="GJT33148.1"/>
    </source>
</evidence>
<dbReference type="EMBL" id="BQNB010014853">
    <property type="protein sequence ID" value="GJT33148.1"/>
    <property type="molecule type" value="Genomic_DNA"/>
</dbReference>
<organism evidence="2 3">
    <name type="scientific">Tanacetum coccineum</name>
    <dbReference type="NCBI Taxonomy" id="301880"/>
    <lineage>
        <taxon>Eukaryota</taxon>
        <taxon>Viridiplantae</taxon>
        <taxon>Streptophyta</taxon>
        <taxon>Embryophyta</taxon>
        <taxon>Tracheophyta</taxon>
        <taxon>Spermatophyta</taxon>
        <taxon>Magnoliopsida</taxon>
        <taxon>eudicotyledons</taxon>
        <taxon>Gunneridae</taxon>
        <taxon>Pentapetalae</taxon>
        <taxon>asterids</taxon>
        <taxon>campanulids</taxon>
        <taxon>Asterales</taxon>
        <taxon>Asteraceae</taxon>
        <taxon>Asteroideae</taxon>
        <taxon>Anthemideae</taxon>
        <taxon>Anthemidinae</taxon>
        <taxon>Tanacetum</taxon>
    </lineage>
</organism>
<evidence type="ECO:0000313" key="3">
    <source>
        <dbReference type="Proteomes" id="UP001151760"/>
    </source>
</evidence>
<feature type="coiled-coil region" evidence="1">
    <location>
        <begin position="356"/>
        <end position="418"/>
    </location>
</feature>
<reference evidence="2" key="2">
    <citation type="submission" date="2022-01" db="EMBL/GenBank/DDBJ databases">
        <authorList>
            <person name="Yamashiro T."/>
            <person name="Shiraishi A."/>
            <person name="Satake H."/>
            <person name="Nakayama K."/>
        </authorList>
    </citation>
    <scope>NUCLEOTIDE SEQUENCE</scope>
</reference>
<keyword evidence="3" id="KW-1185">Reference proteome</keyword>